<feature type="transmembrane region" description="Helical" evidence="1">
    <location>
        <begin position="108"/>
        <end position="130"/>
    </location>
</feature>
<proteinExistence type="predicted"/>
<evidence type="ECO:0000313" key="2">
    <source>
        <dbReference type="EMBL" id="KAE9966014.1"/>
    </source>
</evidence>
<dbReference type="Proteomes" id="UP000447873">
    <property type="component" value="Unassembled WGS sequence"/>
</dbReference>
<evidence type="ECO:0000256" key="1">
    <source>
        <dbReference type="SAM" id="Phobius"/>
    </source>
</evidence>
<keyword evidence="1" id="KW-0812">Transmembrane</keyword>
<feature type="transmembrane region" description="Helical" evidence="1">
    <location>
        <begin position="325"/>
        <end position="343"/>
    </location>
</feature>
<protein>
    <submittedName>
        <fullName evidence="2">Uncharacterized protein</fullName>
    </submittedName>
</protein>
<feature type="transmembrane region" description="Helical" evidence="1">
    <location>
        <begin position="142"/>
        <end position="162"/>
    </location>
</feature>
<keyword evidence="1" id="KW-0472">Membrane</keyword>
<name>A0A8H3U9M4_VENIN</name>
<organism evidence="2 3">
    <name type="scientific">Venturia inaequalis</name>
    <name type="common">Apple scab fungus</name>
    <dbReference type="NCBI Taxonomy" id="5025"/>
    <lineage>
        <taxon>Eukaryota</taxon>
        <taxon>Fungi</taxon>
        <taxon>Dikarya</taxon>
        <taxon>Ascomycota</taxon>
        <taxon>Pezizomycotina</taxon>
        <taxon>Dothideomycetes</taxon>
        <taxon>Pleosporomycetidae</taxon>
        <taxon>Venturiales</taxon>
        <taxon>Venturiaceae</taxon>
        <taxon>Venturia</taxon>
    </lineage>
</organism>
<sequence>MPSDPDTDFIYFVEVDMAVDFDSPSTKGGLDLSKRDVDFRSMRDSFYILVTMNQYSIKTTHTSKAEAHGLLRIALFSKDLKLIGTDKTIRETRQELARMLRRHRRRNAVPVFISTLWFLFSLAISIQAAFEKLGDNSTAHELAMGLMLSWLPILILCGIVDCGSVSASEMRDEINSFVDLVSRSLRNPLTRRRFLDSFSHWPEFETMKDRVNKISSQSHKLQGDFFTSFAGQGRVRWHYGVAHPVLSEIENCHIAEHGRNWLADEEQARISLVLGSPGRGLFWFDFRQFWQISSAILIVGSCCLSSFIVSFFTPTVGLGCRSLGFLTYFLTALFLVFLEFLVWRLTSFSPEDLEEERLRQERFGCLRTPSRKNTMDSLFLKETSSWAALQRTRVENTLIGVLSTVITVFYRSKYRKAKRDDVRRALVASFRAWHALETREQLHYLVFIPLELANAAMLVYIELAQAFGFYVNCRCKSANFGLGGGYIDLKQTNHARNPMTRASWITEDIEMDSRADLPQIDHNEPMDVEFGRLGRRGGKRKLRK</sequence>
<gene>
    <name evidence="2" type="ORF">EG328_009225</name>
</gene>
<dbReference type="AlphaFoldDB" id="A0A8H3U9M4"/>
<dbReference type="EMBL" id="WNWS01000546">
    <property type="protein sequence ID" value="KAE9966014.1"/>
    <property type="molecule type" value="Genomic_DNA"/>
</dbReference>
<feature type="transmembrane region" description="Helical" evidence="1">
    <location>
        <begin position="289"/>
        <end position="313"/>
    </location>
</feature>
<accession>A0A8H3U9M4</accession>
<keyword evidence="1" id="KW-1133">Transmembrane helix</keyword>
<evidence type="ECO:0000313" key="3">
    <source>
        <dbReference type="Proteomes" id="UP000447873"/>
    </source>
</evidence>
<comment type="caution">
    <text evidence="2">The sequence shown here is derived from an EMBL/GenBank/DDBJ whole genome shotgun (WGS) entry which is preliminary data.</text>
</comment>
<reference evidence="2 3" key="1">
    <citation type="submission" date="2018-12" db="EMBL/GenBank/DDBJ databases">
        <title>Venturia inaequalis Genome Resource.</title>
        <authorList>
            <person name="Lichtner F.J."/>
        </authorList>
    </citation>
    <scope>NUCLEOTIDE SEQUENCE [LARGE SCALE GENOMIC DNA]</scope>
    <source>
        <strain evidence="2 3">120213</strain>
    </source>
</reference>